<dbReference type="PANTHER" id="PTHR30136:SF24">
    <property type="entry name" value="HTH-TYPE TRANSCRIPTIONAL REPRESSOR ALLR"/>
    <property type="match status" value="1"/>
</dbReference>
<dbReference type="InterPro" id="IPR014757">
    <property type="entry name" value="Tscrpt_reg_IclR_C"/>
</dbReference>
<proteinExistence type="predicted"/>
<evidence type="ECO:0000313" key="6">
    <source>
        <dbReference type="EMBL" id="GGO30071.1"/>
    </source>
</evidence>
<comment type="caution">
    <text evidence="6">The sequence shown here is derived from an EMBL/GenBank/DDBJ whole genome shotgun (WGS) entry which is preliminary data.</text>
</comment>
<keyword evidence="1" id="KW-0805">Transcription regulation</keyword>
<dbReference type="InterPro" id="IPR005471">
    <property type="entry name" value="Tscrpt_reg_IclR_N"/>
</dbReference>
<dbReference type="PROSITE" id="PS51078">
    <property type="entry name" value="ICLR_ED"/>
    <property type="match status" value="1"/>
</dbReference>
<dbReference type="PROSITE" id="PS51077">
    <property type="entry name" value="HTH_ICLR"/>
    <property type="match status" value="1"/>
</dbReference>
<dbReference type="InterPro" id="IPR050707">
    <property type="entry name" value="HTH_MetabolicPath_Reg"/>
</dbReference>
<dbReference type="GO" id="GO:0045892">
    <property type="term" value="P:negative regulation of DNA-templated transcription"/>
    <property type="evidence" value="ECO:0007669"/>
    <property type="project" value="TreeGrafter"/>
</dbReference>
<dbReference type="SUPFAM" id="SSF46785">
    <property type="entry name" value="Winged helix' DNA-binding domain"/>
    <property type="match status" value="1"/>
</dbReference>
<evidence type="ECO:0000256" key="2">
    <source>
        <dbReference type="ARBA" id="ARBA00023125"/>
    </source>
</evidence>
<dbReference type="EMBL" id="BMLP01000001">
    <property type="protein sequence ID" value="GGO30071.1"/>
    <property type="molecule type" value="Genomic_DNA"/>
</dbReference>
<name>A0A917YKJ8_9RHOB</name>
<protein>
    <submittedName>
        <fullName evidence="6">Transcriptional regulator</fullName>
    </submittedName>
</protein>
<evidence type="ECO:0000256" key="1">
    <source>
        <dbReference type="ARBA" id="ARBA00023015"/>
    </source>
</evidence>
<keyword evidence="3" id="KW-0804">Transcription</keyword>
<keyword evidence="7" id="KW-1185">Reference proteome</keyword>
<sequence length="248" mass="26776">MLLEALATRLEGTRLSDLAREAGLAPSTTHRLLTTLERNGFAQFDPMRSKWHVGRKAFAVGVAFTNLQSFIAAALPLMRRLRDATKETANLGILEDGEVITVAQVGSREIIRAISAPGGRAPVMNSGMGKAIVATWPDDAIEALVARHGLRRLTRRSLRSMAAVREDIEAIRQRGYAYDDEEFTSGMRCVASVVWSATGEPLGGLSVSALAERLTVSDMPAMGERVRDLALELTHVMGGRVPPATGAR</sequence>
<dbReference type="PANTHER" id="PTHR30136">
    <property type="entry name" value="HELIX-TURN-HELIX TRANSCRIPTIONAL REGULATOR, ICLR FAMILY"/>
    <property type="match status" value="1"/>
</dbReference>
<dbReference type="Proteomes" id="UP000598196">
    <property type="component" value="Unassembled WGS sequence"/>
</dbReference>
<dbReference type="InterPro" id="IPR036388">
    <property type="entry name" value="WH-like_DNA-bd_sf"/>
</dbReference>
<feature type="domain" description="HTH iclR-type" evidence="4">
    <location>
        <begin position="1"/>
        <end position="55"/>
    </location>
</feature>
<dbReference type="AlphaFoldDB" id="A0A917YKJ8"/>
<dbReference type="InterPro" id="IPR036390">
    <property type="entry name" value="WH_DNA-bd_sf"/>
</dbReference>
<dbReference type="SMART" id="SM00346">
    <property type="entry name" value="HTH_ICLR"/>
    <property type="match status" value="1"/>
</dbReference>
<reference evidence="6 7" key="1">
    <citation type="journal article" date="2014" name="Int. J. Syst. Evol. Microbiol.">
        <title>Complete genome sequence of Corynebacterium casei LMG S-19264T (=DSM 44701T), isolated from a smear-ripened cheese.</title>
        <authorList>
            <consortium name="US DOE Joint Genome Institute (JGI-PGF)"/>
            <person name="Walter F."/>
            <person name="Albersmeier A."/>
            <person name="Kalinowski J."/>
            <person name="Ruckert C."/>
        </authorList>
    </citation>
    <scope>NUCLEOTIDE SEQUENCE [LARGE SCALE GENOMIC DNA]</scope>
    <source>
        <strain evidence="6 7">CGMCC 1.7029</strain>
    </source>
</reference>
<dbReference type="Pfam" id="PF09339">
    <property type="entry name" value="HTH_IclR"/>
    <property type="match status" value="1"/>
</dbReference>
<evidence type="ECO:0000259" key="5">
    <source>
        <dbReference type="PROSITE" id="PS51078"/>
    </source>
</evidence>
<evidence type="ECO:0000313" key="7">
    <source>
        <dbReference type="Proteomes" id="UP000598196"/>
    </source>
</evidence>
<dbReference type="Gene3D" id="3.30.450.40">
    <property type="match status" value="1"/>
</dbReference>
<organism evidence="6 7">
    <name type="scientific">Gemmobacter aquaticus</name>
    <dbReference type="NCBI Taxonomy" id="490185"/>
    <lineage>
        <taxon>Bacteria</taxon>
        <taxon>Pseudomonadati</taxon>
        <taxon>Pseudomonadota</taxon>
        <taxon>Alphaproteobacteria</taxon>
        <taxon>Rhodobacterales</taxon>
        <taxon>Paracoccaceae</taxon>
        <taxon>Gemmobacter</taxon>
    </lineage>
</organism>
<dbReference type="Pfam" id="PF01614">
    <property type="entry name" value="IclR_C"/>
    <property type="match status" value="1"/>
</dbReference>
<dbReference type="SUPFAM" id="SSF55781">
    <property type="entry name" value="GAF domain-like"/>
    <property type="match status" value="1"/>
</dbReference>
<gene>
    <name evidence="6" type="ORF">GCM10010991_14600</name>
</gene>
<dbReference type="GO" id="GO:0003677">
    <property type="term" value="F:DNA binding"/>
    <property type="evidence" value="ECO:0007669"/>
    <property type="project" value="UniProtKB-KW"/>
</dbReference>
<accession>A0A917YKJ8</accession>
<evidence type="ECO:0000259" key="4">
    <source>
        <dbReference type="PROSITE" id="PS51077"/>
    </source>
</evidence>
<dbReference type="InterPro" id="IPR029016">
    <property type="entry name" value="GAF-like_dom_sf"/>
</dbReference>
<keyword evidence="2" id="KW-0238">DNA-binding</keyword>
<dbReference type="Gene3D" id="1.10.10.10">
    <property type="entry name" value="Winged helix-like DNA-binding domain superfamily/Winged helix DNA-binding domain"/>
    <property type="match status" value="1"/>
</dbReference>
<evidence type="ECO:0000256" key="3">
    <source>
        <dbReference type="ARBA" id="ARBA00023163"/>
    </source>
</evidence>
<feature type="domain" description="IclR-ED" evidence="5">
    <location>
        <begin position="56"/>
        <end position="239"/>
    </location>
</feature>
<dbReference type="GO" id="GO:0003700">
    <property type="term" value="F:DNA-binding transcription factor activity"/>
    <property type="evidence" value="ECO:0007669"/>
    <property type="project" value="TreeGrafter"/>
</dbReference>